<keyword evidence="2" id="KW-1185">Reference proteome</keyword>
<dbReference type="AlphaFoldDB" id="A0A0E3BSH0"/>
<evidence type="ECO:0008006" key="3">
    <source>
        <dbReference type="Google" id="ProtNLM"/>
    </source>
</evidence>
<organism evidence="1 2">
    <name type="scientific">Comamonas thiooxydans</name>
    <dbReference type="NCBI Taxonomy" id="363952"/>
    <lineage>
        <taxon>Bacteria</taxon>
        <taxon>Pseudomonadati</taxon>
        <taxon>Pseudomonadota</taxon>
        <taxon>Betaproteobacteria</taxon>
        <taxon>Burkholderiales</taxon>
        <taxon>Comamonadaceae</taxon>
        <taxon>Comamonas</taxon>
    </lineage>
</organism>
<accession>A0A0E3BSH0</accession>
<sequence>MLPAHNISRVHLRYKAFQKDQRDVWESFCIVDFYGPKIKEAIKLDTLPPLDIDRIWNDSSRTLGKVDTYGALSSLICKGNYRRTLLEAVLIFEDYMSDLISGVYADYPMKLLSEAATEGDSENKSGYQKIVRLVLESTDRAEMIDRLIEEKVRGIFYGNPVDVFLKDKAKMEFGTYFKDAQRAQVDKFKKIVAARNLIAHNNGCIDRKYQREADPMAVLGKTLVIDRTFLKESIYVLSLLAAHATRLVIENVYKGSTGGNLGRALLQFQKHP</sequence>
<dbReference type="Proteomes" id="UP000029549">
    <property type="component" value="Unassembled WGS sequence"/>
</dbReference>
<comment type="caution">
    <text evidence="1">The sequence shown here is derived from an EMBL/GenBank/DDBJ whole genome shotgun (WGS) entry which is preliminary data.</text>
</comment>
<name>A0A0E3BSH0_9BURK</name>
<proteinExistence type="predicted"/>
<protein>
    <recommendedName>
        <fullName evidence="3">RiboL-PSP-HEPN domain-containing protein</fullName>
    </recommendedName>
</protein>
<evidence type="ECO:0000313" key="2">
    <source>
        <dbReference type="Proteomes" id="UP000029549"/>
    </source>
</evidence>
<gene>
    <name evidence="1" type="ORF">P608_18150</name>
</gene>
<dbReference type="EMBL" id="AWTP01000122">
    <property type="protein sequence ID" value="KGH08853.1"/>
    <property type="molecule type" value="Genomic_DNA"/>
</dbReference>
<evidence type="ECO:0000313" key="1">
    <source>
        <dbReference type="EMBL" id="KGH08853.1"/>
    </source>
</evidence>
<dbReference type="RefSeq" id="WP_034391583.1">
    <property type="nucleotide sequence ID" value="NZ_AWTO01000116.1"/>
</dbReference>
<reference evidence="1 2" key="1">
    <citation type="submission" date="2013-09" db="EMBL/GenBank/DDBJ databases">
        <title>High correlation between genotypes and phenotypes of environmental bacteria Comamonas testosteroni strains.</title>
        <authorList>
            <person name="Liu L."/>
            <person name="Zhu W."/>
            <person name="Xia X."/>
            <person name="Xu B."/>
            <person name="Luo M."/>
            <person name="Wang G."/>
        </authorList>
    </citation>
    <scope>NUCLEOTIDE SEQUENCE [LARGE SCALE GENOMIC DNA]</scope>
    <source>
        <strain evidence="1 2">DF2</strain>
    </source>
</reference>